<dbReference type="InterPro" id="IPR002156">
    <property type="entry name" value="RNaseH_domain"/>
</dbReference>
<evidence type="ECO:0000259" key="1">
    <source>
        <dbReference type="Pfam" id="PF13456"/>
    </source>
</evidence>
<dbReference type="Proteomes" id="UP000701853">
    <property type="component" value="Chromosome 8"/>
</dbReference>
<sequence>MPKLSRKALKQGNTVAHCLAKECFNRLESTFWVEEAPISMMGDRLCGWIHRIDKLHYRISSSGKARSWLPATMHAYGLEYFTDRSQNLELEELFISQLKGVTGKCLSNDFRLHNLNHKPIIPLNPVCKNSKKPNLGWVKINVDATVSNGRMGFGVIARDDEGFVVDGCVGSKESTLNSEWAELLALEEGVQLARKLKLQRVVFESDNASIVNKIRRNGQDITILWQRPYDTCMQLKTFEAADVTWAPRSCNKINFVLNNNCSWDFDVNYTKEIHEEEVVKKSINVTHLLAMDHKFVNCDLTEVVWFGGPFSITIQFSVLI</sequence>
<dbReference type="InterPro" id="IPR012337">
    <property type="entry name" value="RNaseH-like_sf"/>
</dbReference>
<dbReference type="Gene3D" id="3.30.420.10">
    <property type="entry name" value="Ribonuclease H-like superfamily/Ribonuclease H"/>
    <property type="match status" value="1"/>
</dbReference>
<evidence type="ECO:0000313" key="3">
    <source>
        <dbReference type="Proteomes" id="UP000701853"/>
    </source>
</evidence>
<feature type="domain" description="RNase H type-1" evidence="1">
    <location>
        <begin position="141"/>
        <end position="257"/>
    </location>
</feature>
<gene>
    <name evidence="2" type="ORF">CXB51_021596</name>
</gene>
<dbReference type="PANTHER" id="PTHR47074">
    <property type="entry name" value="BNAC02G40300D PROTEIN"/>
    <property type="match status" value="1"/>
</dbReference>
<dbReference type="Pfam" id="PF13456">
    <property type="entry name" value="RVT_3"/>
    <property type="match status" value="1"/>
</dbReference>
<dbReference type="GO" id="GO:0003676">
    <property type="term" value="F:nucleic acid binding"/>
    <property type="evidence" value="ECO:0007669"/>
    <property type="project" value="InterPro"/>
</dbReference>
<dbReference type="InterPro" id="IPR036397">
    <property type="entry name" value="RNaseH_sf"/>
</dbReference>
<dbReference type="InterPro" id="IPR052929">
    <property type="entry name" value="RNase_H-like_EbsB-rel"/>
</dbReference>
<evidence type="ECO:0000313" key="2">
    <source>
        <dbReference type="EMBL" id="KAG8485292.1"/>
    </source>
</evidence>
<name>A0A8J5YMX7_9ROSI</name>
<dbReference type="InterPro" id="IPR044730">
    <property type="entry name" value="RNase_H-like_dom_plant"/>
</dbReference>
<dbReference type="AlphaFoldDB" id="A0A8J5YMX7"/>
<proteinExistence type="predicted"/>
<organism evidence="2 3">
    <name type="scientific">Gossypium anomalum</name>
    <dbReference type="NCBI Taxonomy" id="47600"/>
    <lineage>
        <taxon>Eukaryota</taxon>
        <taxon>Viridiplantae</taxon>
        <taxon>Streptophyta</taxon>
        <taxon>Embryophyta</taxon>
        <taxon>Tracheophyta</taxon>
        <taxon>Spermatophyta</taxon>
        <taxon>Magnoliopsida</taxon>
        <taxon>eudicotyledons</taxon>
        <taxon>Gunneridae</taxon>
        <taxon>Pentapetalae</taxon>
        <taxon>rosids</taxon>
        <taxon>malvids</taxon>
        <taxon>Malvales</taxon>
        <taxon>Malvaceae</taxon>
        <taxon>Malvoideae</taxon>
        <taxon>Gossypium</taxon>
    </lineage>
</organism>
<dbReference type="OrthoDB" id="993239at2759"/>
<dbReference type="CDD" id="cd06222">
    <property type="entry name" value="RNase_H_like"/>
    <property type="match status" value="1"/>
</dbReference>
<dbReference type="GO" id="GO:0004523">
    <property type="term" value="F:RNA-DNA hybrid ribonuclease activity"/>
    <property type="evidence" value="ECO:0007669"/>
    <property type="project" value="InterPro"/>
</dbReference>
<comment type="caution">
    <text evidence="2">The sequence shown here is derived from an EMBL/GenBank/DDBJ whole genome shotgun (WGS) entry which is preliminary data.</text>
</comment>
<accession>A0A8J5YMX7</accession>
<dbReference type="SUPFAM" id="SSF53098">
    <property type="entry name" value="Ribonuclease H-like"/>
    <property type="match status" value="1"/>
</dbReference>
<protein>
    <recommendedName>
        <fullName evidence="1">RNase H type-1 domain-containing protein</fullName>
    </recommendedName>
</protein>
<dbReference type="PANTHER" id="PTHR47074:SF48">
    <property type="entry name" value="POLYNUCLEOTIDYL TRANSFERASE, RIBONUCLEASE H-LIKE SUPERFAMILY PROTEIN"/>
    <property type="match status" value="1"/>
</dbReference>
<dbReference type="EMBL" id="JAHUZN010000008">
    <property type="protein sequence ID" value="KAG8485292.1"/>
    <property type="molecule type" value="Genomic_DNA"/>
</dbReference>
<reference evidence="2 3" key="1">
    <citation type="journal article" date="2021" name="bioRxiv">
        <title>The Gossypium anomalum genome as a resource for cotton improvement and evolutionary analysis of hybrid incompatibility.</title>
        <authorList>
            <person name="Grover C.E."/>
            <person name="Yuan D."/>
            <person name="Arick M.A."/>
            <person name="Miller E.R."/>
            <person name="Hu G."/>
            <person name="Peterson D.G."/>
            <person name="Wendel J.F."/>
            <person name="Udall J.A."/>
        </authorList>
    </citation>
    <scope>NUCLEOTIDE SEQUENCE [LARGE SCALE GENOMIC DNA]</scope>
    <source>
        <strain evidence="2">JFW-Udall</strain>
        <tissue evidence="2">Leaf</tissue>
    </source>
</reference>
<keyword evidence="3" id="KW-1185">Reference proteome</keyword>